<dbReference type="Gene3D" id="3.40.50.300">
    <property type="entry name" value="P-loop containing nucleotide triphosphate hydrolases"/>
    <property type="match status" value="1"/>
</dbReference>
<dbReference type="PANTHER" id="PTHR43289:SF6">
    <property type="entry name" value="SERINE_THREONINE-PROTEIN KINASE NEKL-3"/>
    <property type="match status" value="1"/>
</dbReference>
<keyword evidence="9" id="KW-1185">Reference proteome</keyword>
<dbReference type="PROSITE" id="PS00107">
    <property type="entry name" value="PROTEIN_KINASE_ATP"/>
    <property type="match status" value="1"/>
</dbReference>
<keyword evidence="3 8" id="KW-0418">Kinase</keyword>
<dbReference type="GO" id="GO:0005524">
    <property type="term" value="F:ATP binding"/>
    <property type="evidence" value="ECO:0007669"/>
    <property type="project" value="UniProtKB-UniRule"/>
</dbReference>
<sequence length="1215" mass="135397">MTGDPKVLELLEEILSSGKTPEEVCLSFPDLLPEVLRRWEDFQRFDLQIQSLLSTRNADEICQEEGATVQPSMVGRYTIQKTLGKGGFGTVYLGRDTQLDRSVAIKLIRPDRREAQSGVDALSEARRLAQLRHPGIVAVHDVGIHEGQCYIVSEFIDGPDLSQRLKNQRLDWKESVLLAARVADALAYAHARRVIHRDIKPANIILLGDDTPVLVDFGLALDENRASGTTMLGIVAGTPWYMSPEQASGNAHQMDGRTDIYSLGVVLYEMLTGRVPFHATGTSEVLRQVRDDAPQPPRQLAGDIPPKVEQICLKALSKQQKDRYTTAADFAVTLRRTILVEVTGTPQFWMTHSRRSKEDCHTVGRRDEIEDLVRAFDAVSASQGEVICVTGEPGIGKTTILDEFLRELVETGRTFALAKGKCSERLAGAEAYLPVLDALESLLQGDQANFAAETMKSTAPNWYEQIVPLASNDSSLTITLAETKAVSQERLKREFFSYLRELSKRAPLILFIDDLHWADTATIDLLAYLGSRCSEFRVLVVLTYRQSELILANHPWEKVKLDLQARRICREICLEFLSEDDLARYLDLEFPEHQFPKAFTAFVHDRTEGSPLFMVDLLRYLRDQGGLSKQGGTWRISKSIQELGHDLPESVRGMIQRKIDHLSEGDLQLLVAASVQGYEFDSAVVANVLVRDTVEVEERLDELEQVYAFIQLQREQTFADQTITLRYRFVHVLYQNMLEASLRPTRRAALSAAVAKALLAFHTSDTEAVAAELAMLFERAREMSKAAGYFLKAARKAARLFANEEVVSLARRGLKALEALPATPERDRMELALQITLGPALFATDDWTALEVETAYTRAEELSRQLPDSPELFATLWGLFLFRIARGRVQKGLNEGHKLLSLAQGVNDSGQLLQAHHALGPTYGLQGDWESAQKHLQQAIAAYDINEHRGHALLYGGHDPCTCCQAFSAKALWMLGFPDQSIQRAGEAIALARKIGHPTSLAHTQFSVAMVHQFLQNAREVLTITEELQTLAADQGLFFYLSGGMVLHGWALAELGQVGDGVIQIREGFESGGAVKAHWRSYLLLVSADAYGKSGQWAHGLAVLSEAIDLARATEIHFCEPEMHRLQGEFLLRVDPSDTLNAEACFQRAMEQARFQQAKSLLLRASISIARMWHNHGRSVEAYAVLNDVYRSYTEGKTTPDLIIAADLLNDTTSS</sequence>
<dbReference type="SMART" id="SM00220">
    <property type="entry name" value="S_TKc"/>
    <property type="match status" value="1"/>
</dbReference>
<dbReference type="Pfam" id="PF13191">
    <property type="entry name" value="AAA_16"/>
    <property type="match status" value="1"/>
</dbReference>
<dbReference type="SMART" id="SM00382">
    <property type="entry name" value="AAA"/>
    <property type="match status" value="1"/>
</dbReference>
<dbReference type="RefSeq" id="WP_207399211.1">
    <property type="nucleotide sequence ID" value="NZ_JABRWO010000021.1"/>
</dbReference>
<dbReference type="SUPFAM" id="SSF48452">
    <property type="entry name" value="TPR-like"/>
    <property type="match status" value="2"/>
</dbReference>
<dbReference type="Gene3D" id="1.25.40.10">
    <property type="entry name" value="Tetratricopeptide repeat domain"/>
    <property type="match status" value="1"/>
</dbReference>
<dbReference type="Gene3D" id="3.30.200.20">
    <property type="entry name" value="Phosphorylase Kinase, domain 1"/>
    <property type="match status" value="1"/>
</dbReference>
<proteinExistence type="predicted"/>
<reference evidence="8 9" key="1">
    <citation type="submission" date="2020-05" db="EMBL/GenBank/DDBJ databases">
        <title>Bremerella alba sp. nov., a novel planctomycete isolated from the surface of the macroalga Fucus spiralis.</title>
        <authorList>
            <person name="Godinho O."/>
            <person name="Botelho R."/>
            <person name="Albuquerque L."/>
            <person name="Wiegand S."/>
            <person name="Da Costa M.S."/>
            <person name="Lobo-Da-Cunha A."/>
            <person name="Jogler C."/>
            <person name="Lage O.M."/>
        </authorList>
    </citation>
    <scope>NUCLEOTIDE SEQUENCE [LARGE SCALE GENOMIC DNA]</scope>
    <source>
        <strain evidence="8 9">FF15</strain>
    </source>
</reference>
<protein>
    <submittedName>
        <fullName evidence="8">Serine/threonine-protein kinase PknD</fullName>
        <ecNumber evidence="8">2.7.11.1</ecNumber>
    </submittedName>
</protein>
<evidence type="ECO:0000256" key="4">
    <source>
        <dbReference type="ARBA" id="ARBA00022840"/>
    </source>
</evidence>
<dbReference type="SUPFAM" id="SSF52540">
    <property type="entry name" value="P-loop containing nucleoside triphosphate hydrolases"/>
    <property type="match status" value="1"/>
</dbReference>
<dbReference type="InterPro" id="IPR041664">
    <property type="entry name" value="AAA_16"/>
</dbReference>
<dbReference type="InterPro" id="IPR017441">
    <property type="entry name" value="Protein_kinase_ATP_BS"/>
</dbReference>
<organism evidence="8 9">
    <name type="scientific">Bremerella alba</name>
    <dbReference type="NCBI Taxonomy" id="980252"/>
    <lineage>
        <taxon>Bacteria</taxon>
        <taxon>Pseudomonadati</taxon>
        <taxon>Planctomycetota</taxon>
        <taxon>Planctomycetia</taxon>
        <taxon>Pirellulales</taxon>
        <taxon>Pirellulaceae</taxon>
        <taxon>Bremerella</taxon>
    </lineage>
</organism>
<dbReference type="InterPro" id="IPR011009">
    <property type="entry name" value="Kinase-like_dom_sf"/>
</dbReference>
<dbReference type="EMBL" id="JABRWO010000021">
    <property type="protein sequence ID" value="MBA2117853.1"/>
    <property type="molecule type" value="Genomic_DNA"/>
</dbReference>
<dbReference type="SUPFAM" id="SSF56112">
    <property type="entry name" value="Protein kinase-like (PK-like)"/>
    <property type="match status" value="1"/>
</dbReference>
<dbReference type="EC" id="2.7.11.1" evidence="8"/>
<dbReference type="Gene3D" id="1.10.510.10">
    <property type="entry name" value="Transferase(Phosphotransferase) domain 1"/>
    <property type="match status" value="1"/>
</dbReference>
<evidence type="ECO:0000256" key="2">
    <source>
        <dbReference type="ARBA" id="ARBA00022741"/>
    </source>
</evidence>
<feature type="coiled-coil region" evidence="6">
    <location>
        <begin position="686"/>
        <end position="713"/>
    </location>
</feature>
<comment type="caution">
    <text evidence="8">The sequence shown here is derived from an EMBL/GenBank/DDBJ whole genome shotgun (WGS) entry which is preliminary data.</text>
</comment>
<evidence type="ECO:0000259" key="7">
    <source>
        <dbReference type="PROSITE" id="PS50011"/>
    </source>
</evidence>
<evidence type="ECO:0000313" key="9">
    <source>
        <dbReference type="Proteomes" id="UP000551616"/>
    </source>
</evidence>
<evidence type="ECO:0000256" key="3">
    <source>
        <dbReference type="ARBA" id="ARBA00022777"/>
    </source>
</evidence>
<keyword evidence="2 5" id="KW-0547">Nucleotide-binding</keyword>
<evidence type="ECO:0000256" key="5">
    <source>
        <dbReference type="PROSITE-ProRule" id="PRU10141"/>
    </source>
</evidence>
<evidence type="ECO:0000256" key="1">
    <source>
        <dbReference type="ARBA" id="ARBA00022679"/>
    </source>
</evidence>
<keyword evidence="6" id="KW-0175">Coiled coil</keyword>
<feature type="domain" description="Protein kinase" evidence="7">
    <location>
        <begin position="77"/>
        <end position="339"/>
    </location>
</feature>
<evidence type="ECO:0000313" key="8">
    <source>
        <dbReference type="EMBL" id="MBA2117853.1"/>
    </source>
</evidence>
<dbReference type="Pfam" id="PF00069">
    <property type="entry name" value="Pkinase"/>
    <property type="match status" value="1"/>
</dbReference>
<dbReference type="Proteomes" id="UP000551616">
    <property type="component" value="Unassembled WGS sequence"/>
</dbReference>
<dbReference type="AlphaFoldDB" id="A0A7V8VAA2"/>
<dbReference type="InterPro" id="IPR011990">
    <property type="entry name" value="TPR-like_helical_dom_sf"/>
</dbReference>
<dbReference type="PROSITE" id="PS50011">
    <property type="entry name" value="PROTEIN_KINASE_DOM"/>
    <property type="match status" value="1"/>
</dbReference>
<dbReference type="CDD" id="cd14014">
    <property type="entry name" value="STKc_PknB_like"/>
    <property type="match status" value="1"/>
</dbReference>
<name>A0A7V8VAA2_9BACT</name>
<feature type="binding site" evidence="5">
    <location>
        <position position="106"/>
    </location>
    <ligand>
        <name>ATP</name>
        <dbReference type="ChEBI" id="CHEBI:30616"/>
    </ligand>
</feature>
<gene>
    <name evidence="8" type="primary">pknD_26</name>
    <name evidence="8" type="ORF">HOV93_50590</name>
</gene>
<dbReference type="InterPro" id="IPR027417">
    <property type="entry name" value="P-loop_NTPase"/>
</dbReference>
<dbReference type="GO" id="GO:0004674">
    <property type="term" value="F:protein serine/threonine kinase activity"/>
    <property type="evidence" value="ECO:0007669"/>
    <property type="project" value="UniProtKB-EC"/>
</dbReference>
<dbReference type="InterPro" id="IPR000719">
    <property type="entry name" value="Prot_kinase_dom"/>
</dbReference>
<keyword evidence="4 5" id="KW-0067">ATP-binding</keyword>
<dbReference type="PROSITE" id="PS00108">
    <property type="entry name" value="PROTEIN_KINASE_ST"/>
    <property type="match status" value="1"/>
</dbReference>
<dbReference type="InterPro" id="IPR003593">
    <property type="entry name" value="AAA+_ATPase"/>
</dbReference>
<dbReference type="PANTHER" id="PTHR43289">
    <property type="entry name" value="MITOGEN-ACTIVATED PROTEIN KINASE KINASE KINASE 20-RELATED"/>
    <property type="match status" value="1"/>
</dbReference>
<dbReference type="InterPro" id="IPR008271">
    <property type="entry name" value="Ser/Thr_kinase_AS"/>
</dbReference>
<evidence type="ECO:0000256" key="6">
    <source>
        <dbReference type="SAM" id="Coils"/>
    </source>
</evidence>
<keyword evidence="1 8" id="KW-0808">Transferase</keyword>
<accession>A0A7V8VAA2</accession>